<dbReference type="PANTHER" id="PTHR42648:SF28">
    <property type="entry name" value="TRANSPOSON-ENCODED PROTEIN WITH RIBONUCLEASE H-LIKE AND RETROVIRUS ZINC FINGER-LIKE DOMAINS"/>
    <property type="match status" value="1"/>
</dbReference>
<dbReference type="GO" id="GO:0003676">
    <property type="term" value="F:nucleic acid binding"/>
    <property type="evidence" value="ECO:0007669"/>
    <property type="project" value="InterPro"/>
</dbReference>
<evidence type="ECO:0000259" key="1">
    <source>
        <dbReference type="Pfam" id="PF00665"/>
    </source>
</evidence>
<reference evidence="2" key="3">
    <citation type="submission" date="2022-06" db="UniProtKB">
        <authorList>
            <consortium name="EnsemblPlants"/>
        </authorList>
    </citation>
    <scope>IDENTIFICATION</scope>
</reference>
<proteinExistence type="predicted"/>
<dbReference type="InterPro" id="IPR012337">
    <property type="entry name" value="RNaseH-like_sf"/>
</dbReference>
<dbReference type="AlphaFoldDB" id="A0A8R7JZJ5"/>
<sequence>SGVTSINGYHYFVTFIDCCTRTTWVYVLRHKSDVFECFRDFHNMIRTQYCACVKVLRWDDGTEYVNKELDEYLSSYRI</sequence>
<protein>
    <recommendedName>
        <fullName evidence="1">Integrase catalytic domain-containing protein</fullName>
    </recommendedName>
</protein>
<dbReference type="InterPro" id="IPR036397">
    <property type="entry name" value="RNaseH_sf"/>
</dbReference>
<dbReference type="InterPro" id="IPR001584">
    <property type="entry name" value="Integrase_cat-core"/>
</dbReference>
<feature type="domain" description="Integrase catalytic" evidence="1">
    <location>
        <begin position="7"/>
        <end position="78"/>
    </location>
</feature>
<dbReference type="GO" id="GO:0015074">
    <property type="term" value="P:DNA integration"/>
    <property type="evidence" value="ECO:0007669"/>
    <property type="project" value="InterPro"/>
</dbReference>
<keyword evidence="3" id="KW-1185">Reference proteome</keyword>
<dbReference type="Pfam" id="PF00665">
    <property type="entry name" value="rve"/>
    <property type="match status" value="1"/>
</dbReference>
<dbReference type="Gene3D" id="3.30.420.10">
    <property type="entry name" value="Ribonuclease H-like superfamily/Ribonuclease H"/>
    <property type="match status" value="1"/>
</dbReference>
<organism evidence="2 3">
    <name type="scientific">Triticum urartu</name>
    <name type="common">Red wild einkorn</name>
    <name type="synonym">Crithodium urartu</name>
    <dbReference type="NCBI Taxonomy" id="4572"/>
    <lineage>
        <taxon>Eukaryota</taxon>
        <taxon>Viridiplantae</taxon>
        <taxon>Streptophyta</taxon>
        <taxon>Embryophyta</taxon>
        <taxon>Tracheophyta</taxon>
        <taxon>Spermatophyta</taxon>
        <taxon>Magnoliopsida</taxon>
        <taxon>Liliopsida</taxon>
        <taxon>Poales</taxon>
        <taxon>Poaceae</taxon>
        <taxon>BOP clade</taxon>
        <taxon>Pooideae</taxon>
        <taxon>Triticodae</taxon>
        <taxon>Triticeae</taxon>
        <taxon>Triticinae</taxon>
        <taxon>Triticum</taxon>
    </lineage>
</organism>
<dbReference type="PANTHER" id="PTHR42648">
    <property type="entry name" value="TRANSPOSASE, PUTATIVE-RELATED"/>
    <property type="match status" value="1"/>
</dbReference>
<dbReference type="EnsemblPlants" id="TuG1812G0100002287.01.T01">
    <property type="protein sequence ID" value="TuG1812G0100002287.01.T01.cds282687"/>
    <property type="gene ID" value="TuG1812G0100002287.01"/>
</dbReference>
<reference evidence="3" key="1">
    <citation type="journal article" date="2013" name="Nature">
        <title>Draft genome of the wheat A-genome progenitor Triticum urartu.</title>
        <authorList>
            <person name="Ling H.Q."/>
            <person name="Zhao S."/>
            <person name="Liu D."/>
            <person name="Wang J."/>
            <person name="Sun H."/>
            <person name="Zhang C."/>
            <person name="Fan H."/>
            <person name="Li D."/>
            <person name="Dong L."/>
            <person name="Tao Y."/>
            <person name="Gao C."/>
            <person name="Wu H."/>
            <person name="Li Y."/>
            <person name="Cui Y."/>
            <person name="Guo X."/>
            <person name="Zheng S."/>
            <person name="Wang B."/>
            <person name="Yu K."/>
            <person name="Liang Q."/>
            <person name="Yang W."/>
            <person name="Lou X."/>
            <person name="Chen J."/>
            <person name="Feng M."/>
            <person name="Jian J."/>
            <person name="Zhang X."/>
            <person name="Luo G."/>
            <person name="Jiang Y."/>
            <person name="Liu J."/>
            <person name="Wang Z."/>
            <person name="Sha Y."/>
            <person name="Zhang B."/>
            <person name="Wu H."/>
            <person name="Tang D."/>
            <person name="Shen Q."/>
            <person name="Xue P."/>
            <person name="Zou S."/>
            <person name="Wang X."/>
            <person name="Liu X."/>
            <person name="Wang F."/>
            <person name="Yang Y."/>
            <person name="An X."/>
            <person name="Dong Z."/>
            <person name="Zhang K."/>
            <person name="Zhang X."/>
            <person name="Luo M.C."/>
            <person name="Dvorak J."/>
            <person name="Tong Y."/>
            <person name="Wang J."/>
            <person name="Yang H."/>
            <person name="Li Z."/>
            <person name="Wang D."/>
            <person name="Zhang A."/>
            <person name="Wang J."/>
        </authorList>
    </citation>
    <scope>NUCLEOTIDE SEQUENCE</scope>
    <source>
        <strain evidence="3">cv. G1812</strain>
    </source>
</reference>
<accession>A0A8R7JZJ5</accession>
<evidence type="ECO:0000313" key="3">
    <source>
        <dbReference type="Proteomes" id="UP000015106"/>
    </source>
</evidence>
<evidence type="ECO:0000313" key="2">
    <source>
        <dbReference type="EnsemblPlants" id="TuG1812G0100002287.01.T01.cds282687"/>
    </source>
</evidence>
<dbReference type="InterPro" id="IPR039537">
    <property type="entry name" value="Retrotran_Ty1/copia-like"/>
</dbReference>
<dbReference type="Gramene" id="TuG1812G0100002287.01.T01">
    <property type="protein sequence ID" value="TuG1812G0100002287.01.T01.cds282687"/>
    <property type="gene ID" value="TuG1812G0100002287.01"/>
</dbReference>
<reference evidence="2" key="2">
    <citation type="submission" date="2018-03" db="EMBL/GenBank/DDBJ databases">
        <title>The Triticum urartu genome reveals the dynamic nature of wheat genome evolution.</title>
        <authorList>
            <person name="Ling H."/>
            <person name="Ma B."/>
            <person name="Shi X."/>
            <person name="Liu H."/>
            <person name="Dong L."/>
            <person name="Sun H."/>
            <person name="Cao Y."/>
            <person name="Gao Q."/>
            <person name="Zheng S."/>
            <person name="Li Y."/>
            <person name="Yu Y."/>
            <person name="Du H."/>
            <person name="Qi M."/>
            <person name="Li Y."/>
            <person name="Yu H."/>
            <person name="Cui Y."/>
            <person name="Wang N."/>
            <person name="Chen C."/>
            <person name="Wu H."/>
            <person name="Zhao Y."/>
            <person name="Zhang J."/>
            <person name="Li Y."/>
            <person name="Zhou W."/>
            <person name="Zhang B."/>
            <person name="Hu W."/>
            <person name="Eijk M."/>
            <person name="Tang J."/>
            <person name="Witsenboer H."/>
            <person name="Zhao S."/>
            <person name="Li Z."/>
            <person name="Zhang A."/>
            <person name="Wang D."/>
            <person name="Liang C."/>
        </authorList>
    </citation>
    <scope>NUCLEOTIDE SEQUENCE [LARGE SCALE GENOMIC DNA]</scope>
    <source>
        <strain evidence="2">cv. G1812</strain>
    </source>
</reference>
<dbReference type="Proteomes" id="UP000015106">
    <property type="component" value="Chromosome 1"/>
</dbReference>
<name>A0A8R7JZJ5_TRIUA</name>
<dbReference type="SUPFAM" id="SSF53098">
    <property type="entry name" value="Ribonuclease H-like"/>
    <property type="match status" value="1"/>
</dbReference>